<proteinExistence type="predicted"/>
<feature type="non-terminal residue" evidence="1">
    <location>
        <position position="1"/>
    </location>
</feature>
<sequence length="68" mass="7302">STLHLAAKWGFNSIQLLAIDSLTTTAILVDKIVLGRRYGISDWLPGAYKAVCTRADSLAVEEGLKLGV</sequence>
<evidence type="ECO:0000313" key="1">
    <source>
        <dbReference type="EMBL" id="KZP28742.1"/>
    </source>
</evidence>
<dbReference type="EMBL" id="KV417502">
    <property type="protein sequence ID" value="KZP28742.1"/>
    <property type="molecule type" value="Genomic_DNA"/>
</dbReference>
<accession>A0A166RWT2</accession>
<dbReference type="OrthoDB" id="2367075at2759"/>
<reference evidence="1 2" key="1">
    <citation type="journal article" date="2016" name="Mol. Biol. Evol.">
        <title>Comparative Genomics of Early-Diverging Mushroom-Forming Fungi Provides Insights into the Origins of Lignocellulose Decay Capabilities.</title>
        <authorList>
            <person name="Nagy L.G."/>
            <person name="Riley R."/>
            <person name="Tritt A."/>
            <person name="Adam C."/>
            <person name="Daum C."/>
            <person name="Floudas D."/>
            <person name="Sun H."/>
            <person name="Yadav J.S."/>
            <person name="Pangilinan J."/>
            <person name="Larsson K.H."/>
            <person name="Matsuura K."/>
            <person name="Barry K."/>
            <person name="Labutti K."/>
            <person name="Kuo R."/>
            <person name="Ohm R.A."/>
            <person name="Bhattacharya S.S."/>
            <person name="Shirouzu T."/>
            <person name="Yoshinaga Y."/>
            <person name="Martin F.M."/>
            <person name="Grigoriev I.V."/>
            <person name="Hibbett D.S."/>
        </authorList>
    </citation>
    <scope>NUCLEOTIDE SEQUENCE [LARGE SCALE GENOMIC DNA]</scope>
    <source>
        <strain evidence="1 2">CBS 109695</strain>
    </source>
</reference>
<organism evidence="1 2">
    <name type="scientific">Athelia psychrophila</name>
    <dbReference type="NCBI Taxonomy" id="1759441"/>
    <lineage>
        <taxon>Eukaryota</taxon>
        <taxon>Fungi</taxon>
        <taxon>Dikarya</taxon>
        <taxon>Basidiomycota</taxon>
        <taxon>Agaricomycotina</taxon>
        <taxon>Agaricomycetes</taxon>
        <taxon>Agaricomycetidae</taxon>
        <taxon>Atheliales</taxon>
        <taxon>Atheliaceae</taxon>
        <taxon>Athelia</taxon>
    </lineage>
</organism>
<gene>
    <name evidence="1" type="ORF">FIBSPDRAFT_728900</name>
</gene>
<dbReference type="AlphaFoldDB" id="A0A166RWT2"/>
<name>A0A166RWT2_9AGAM</name>
<keyword evidence="2" id="KW-1185">Reference proteome</keyword>
<dbReference type="Proteomes" id="UP000076532">
    <property type="component" value="Unassembled WGS sequence"/>
</dbReference>
<evidence type="ECO:0000313" key="2">
    <source>
        <dbReference type="Proteomes" id="UP000076532"/>
    </source>
</evidence>
<protein>
    <submittedName>
        <fullName evidence="1">Uncharacterized protein</fullName>
    </submittedName>
</protein>